<dbReference type="SUPFAM" id="SSF55874">
    <property type="entry name" value="ATPase domain of HSP90 chaperone/DNA topoisomerase II/histidine kinase"/>
    <property type="match status" value="1"/>
</dbReference>
<dbReference type="CDD" id="cd16917">
    <property type="entry name" value="HATPase_UhpB-NarQ-NarX-like"/>
    <property type="match status" value="1"/>
</dbReference>
<accession>A0A2S9QPK5</accession>
<evidence type="ECO:0000256" key="9">
    <source>
        <dbReference type="SAM" id="Phobius"/>
    </source>
</evidence>
<dbReference type="GO" id="GO:0016020">
    <property type="term" value="C:membrane"/>
    <property type="evidence" value="ECO:0007669"/>
    <property type="project" value="InterPro"/>
</dbReference>
<evidence type="ECO:0000259" key="11">
    <source>
        <dbReference type="Pfam" id="PF07730"/>
    </source>
</evidence>
<evidence type="ECO:0000256" key="1">
    <source>
        <dbReference type="ARBA" id="ARBA00000085"/>
    </source>
</evidence>
<dbReference type="Proteomes" id="UP000238650">
    <property type="component" value="Unassembled WGS sequence"/>
</dbReference>
<evidence type="ECO:0000256" key="4">
    <source>
        <dbReference type="ARBA" id="ARBA00022679"/>
    </source>
</evidence>
<keyword evidence="9" id="KW-0812">Transmembrane</keyword>
<dbReference type="GO" id="GO:0046983">
    <property type="term" value="F:protein dimerization activity"/>
    <property type="evidence" value="ECO:0007669"/>
    <property type="project" value="InterPro"/>
</dbReference>
<dbReference type="InterPro" id="IPR050482">
    <property type="entry name" value="Sensor_HK_TwoCompSys"/>
</dbReference>
<feature type="transmembrane region" description="Helical" evidence="9">
    <location>
        <begin position="81"/>
        <end position="98"/>
    </location>
</feature>
<feature type="domain" description="Histidine kinase/HSP90-like ATPase" evidence="10">
    <location>
        <begin position="363"/>
        <end position="452"/>
    </location>
</feature>
<dbReference type="AlphaFoldDB" id="A0A2S9QPK5"/>
<evidence type="ECO:0000256" key="8">
    <source>
        <dbReference type="ARBA" id="ARBA00023012"/>
    </source>
</evidence>
<dbReference type="OrthoDB" id="227596at2"/>
<proteinExistence type="predicted"/>
<organism evidence="12 13">
    <name type="scientific">Leucobacter massiliensis</name>
    <dbReference type="NCBI Taxonomy" id="1686285"/>
    <lineage>
        <taxon>Bacteria</taxon>
        <taxon>Bacillati</taxon>
        <taxon>Actinomycetota</taxon>
        <taxon>Actinomycetes</taxon>
        <taxon>Micrococcales</taxon>
        <taxon>Microbacteriaceae</taxon>
        <taxon>Leucobacter</taxon>
    </lineage>
</organism>
<keyword evidence="5" id="KW-0547">Nucleotide-binding</keyword>
<dbReference type="EMBL" id="MWZD01000016">
    <property type="protein sequence ID" value="PRI11512.1"/>
    <property type="molecule type" value="Genomic_DNA"/>
</dbReference>
<evidence type="ECO:0000259" key="10">
    <source>
        <dbReference type="Pfam" id="PF02518"/>
    </source>
</evidence>
<keyword evidence="13" id="KW-1185">Reference proteome</keyword>
<feature type="transmembrane region" description="Helical" evidence="9">
    <location>
        <begin position="48"/>
        <end position="69"/>
    </location>
</feature>
<evidence type="ECO:0000256" key="2">
    <source>
        <dbReference type="ARBA" id="ARBA00012438"/>
    </source>
</evidence>
<keyword evidence="4" id="KW-0808">Transferase</keyword>
<dbReference type="PANTHER" id="PTHR24421:SF10">
    <property type="entry name" value="NITRATE_NITRITE SENSOR PROTEIN NARQ"/>
    <property type="match status" value="1"/>
</dbReference>
<evidence type="ECO:0000256" key="7">
    <source>
        <dbReference type="ARBA" id="ARBA00022840"/>
    </source>
</evidence>
<comment type="caution">
    <text evidence="12">The sequence shown here is derived from an EMBL/GenBank/DDBJ whole genome shotgun (WGS) entry which is preliminary data.</text>
</comment>
<dbReference type="Pfam" id="PF07730">
    <property type="entry name" value="HisKA_3"/>
    <property type="match status" value="1"/>
</dbReference>
<keyword evidence="8" id="KW-0902">Two-component regulatory system</keyword>
<sequence>MSDEPAPGHGSASPRLEAAAAREGAGAPGLPVVSGETPRGPRAGLSPWVLMLIYLLIAVLLAALGWAGLWSALSLLGERPAAWSTLLTAVPAAAIVLLKRRAPRTGLVLATVLFAADLLTAGGLVPLLVMLEMLHATVVGLDTAGRRRMLGAVVVATVALTALSLAVTRDPRATVVLGLQFGALLGFSYWYANSIAQSQELVRLYRQRAEAAEQAAELDRLAAVQGERDRMARELHDVVAGHISAVAIRSEAALAAAGTGGAVPDAARAGGTAGDGAVPALTAEGAAEAAALSALRAVRDASLAAHGALRSMIGVLRSGERDFAVPPGRARLPQLVAEANASGVRATLNDEIAGELPAPVDQAVGRIVQEALANSVRHSSGARVEVRLGAADRAVRVEVRSRGGAALRHPGLEGSGMGLELLAERARALGGELHAGPEGESEWVVRARLPREEHA</sequence>
<keyword evidence="9" id="KW-0472">Membrane</keyword>
<dbReference type="PANTHER" id="PTHR24421">
    <property type="entry name" value="NITRATE/NITRITE SENSOR PROTEIN NARX-RELATED"/>
    <property type="match status" value="1"/>
</dbReference>
<keyword evidence="3" id="KW-0597">Phosphoprotein</keyword>
<keyword evidence="7" id="KW-0067">ATP-binding</keyword>
<feature type="transmembrane region" description="Helical" evidence="9">
    <location>
        <begin position="174"/>
        <end position="192"/>
    </location>
</feature>
<dbReference type="Pfam" id="PF02518">
    <property type="entry name" value="HATPase_c"/>
    <property type="match status" value="1"/>
</dbReference>
<dbReference type="GO" id="GO:0000155">
    <property type="term" value="F:phosphorelay sensor kinase activity"/>
    <property type="evidence" value="ECO:0007669"/>
    <property type="project" value="InterPro"/>
</dbReference>
<comment type="catalytic activity">
    <reaction evidence="1">
        <text>ATP + protein L-histidine = ADP + protein N-phospho-L-histidine.</text>
        <dbReference type="EC" id="2.7.13.3"/>
    </reaction>
</comment>
<evidence type="ECO:0000256" key="5">
    <source>
        <dbReference type="ARBA" id="ARBA00022741"/>
    </source>
</evidence>
<evidence type="ECO:0000313" key="13">
    <source>
        <dbReference type="Proteomes" id="UP000238650"/>
    </source>
</evidence>
<feature type="transmembrane region" description="Helical" evidence="9">
    <location>
        <begin position="107"/>
        <end position="129"/>
    </location>
</feature>
<dbReference type="Gene3D" id="3.30.565.10">
    <property type="entry name" value="Histidine kinase-like ATPase, C-terminal domain"/>
    <property type="match status" value="1"/>
</dbReference>
<reference evidence="12 13" key="1">
    <citation type="journal article" date="2017" name="New Microbes New Infect">
        <title>Genome sequence of 'Leucobacter massiliensis' sp. nov. isolated from human pharynx after travel to the 2014 Hajj.</title>
        <authorList>
            <person name="Leangapichart T."/>
            <person name="Gautret P."/>
            <person name="Nguyen T.T."/>
            <person name="Armstrong N."/>
            <person name="Rolain J.M."/>
        </authorList>
    </citation>
    <scope>NUCLEOTIDE SEQUENCE [LARGE SCALE GENOMIC DNA]</scope>
    <source>
        <strain evidence="12 13">122RC15</strain>
    </source>
</reference>
<feature type="domain" description="Signal transduction histidine kinase subgroup 3 dimerisation and phosphoacceptor" evidence="11">
    <location>
        <begin position="227"/>
        <end position="258"/>
    </location>
</feature>
<dbReference type="InterPro" id="IPR036890">
    <property type="entry name" value="HATPase_C_sf"/>
</dbReference>
<gene>
    <name evidence="12" type="ORF">B4915_06710</name>
</gene>
<dbReference type="EC" id="2.7.13.3" evidence="2"/>
<dbReference type="InterPro" id="IPR003594">
    <property type="entry name" value="HATPase_dom"/>
</dbReference>
<dbReference type="GO" id="GO:0005524">
    <property type="term" value="F:ATP binding"/>
    <property type="evidence" value="ECO:0007669"/>
    <property type="project" value="UniProtKB-KW"/>
</dbReference>
<keyword evidence="9" id="KW-1133">Transmembrane helix</keyword>
<evidence type="ECO:0000256" key="6">
    <source>
        <dbReference type="ARBA" id="ARBA00022777"/>
    </source>
</evidence>
<protein>
    <recommendedName>
        <fullName evidence="2">histidine kinase</fullName>
        <ecNumber evidence="2">2.7.13.3</ecNumber>
    </recommendedName>
</protein>
<feature type="transmembrane region" description="Helical" evidence="9">
    <location>
        <begin position="149"/>
        <end position="167"/>
    </location>
</feature>
<evidence type="ECO:0000313" key="12">
    <source>
        <dbReference type="EMBL" id="PRI11512.1"/>
    </source>
</evidence>
<keyword evidence="6" id="KW-0418">Kinase</keyword>
<dbReference type="RefSeq" id="WP_105805051.1">
    <property type="nucleotide sequence ID" value="NZ_MWZD01000016.1"/>
</dbReference>
<evidence type="ECO:0000256" key="3">
    <source>
        <dbReference type="ARBA" id="ARBA00022553"/>
    </source>
</evidence>
<dbReference type="Gene3D" id="1.20.5.1930">
    <property type="match status" value="1"/>
</dbReference>
<name>A0A2S9QPK5_9MICO</name>
<dbReference type="InterPro" id="IPR011712">
    <property type="entry name" value="Sig_transdc_His_kin_sub3_dim/P"/>
</dbReference>